<keyword evidence="4 5" id="KW-0472">Membrane</keyword>
<evidence type="ECO:0000313" key="6">
    <source>
        <dbReference type="EMBL" id="KAA9038184.1"/>
    </source>
</evidence>
<accession>A0A5J5IGT5</accession>
<dbReference type="EMBL" id="VYQF01000004">
    <property type="protein sequence ID" value="KAA9038184.1"/>
    <property type="molecule type" value="Genomic_DNA"/>
</dbReference>
<evidence type="ECO:0000313" key="7">
    <source>
        <dbReference type="Proteomes" id="UP000326903"/>
    </source>
</evidence>
<keyword evidence="7" id="KW-1185">Reference proteome</keyword>
<keyword evidence="2 5" id="KW-0812">Transmembrane</keyword>
<feature type="transmembrane region" description="Helical" evidence="5">
    <location>
        <begin position="12"/>
        <end position="31"/>
    </location>
</feature>
<evidence type="ECO:0000256" key="5">
    <source>
        <dbReference type="SAM" id="Phobius"/>
    </source>
</evidence>
<evidence type="ECO:0000256" key="1">
    <source>
        <dbReference type="ARBA" id="ARBA00004141"/>
    </source>
</evidence>
<reference evidence="6 7" key="1">
    <citation type="submission" date="2019-09" db="EMBL/GenBank/DDBJ databases">
        <title>Draft genome sequence of Ginsengibacter sp. BR5-29.</title>
        <authorList>
            <person name="Im W.-T."/>
        </authorList>
    </citation>
    <scope>NUCLEOTIDE SEQUENCE [LARGE SCALE GENOMIC DNA]</scope>
    <source>
        <strain evidence="6 7">BR5-29</strain>
    </source>
</reference>
<dbReference type="Pfam" id="PF07681">
    <property type="entry name" value="DoxX"/>
    <property type="match status" value="1"/>
</dbReference>
<evidence type="ECO:0000256" key="4">
    <source>
        <dbReference type="ARBA" id="ARBA00023136"/>
    </source>
</evidence>
<gene>
    <name evidence="6" type="ORF">FW778_15665</name>
</gene>
<comment type="caution">
    <text evidence="6">The sequence shown here is derived from an EMBL/GenBank/DDBJ whole genome shotgun (WGS) entry which is preliminary data.</text>
</comment>
<evidence type="ECO:0000256" key="3">
    <source>
        <dbReference type="ARBA" id="ARBA00022989"/>
    </source>
</evidence>
<dbReference type="RefSeq" id="WP_150415744.1">
    <property type="nucleotide sequence ID" value="NZ_VYQF01000004.1"/>
</dbReference>
<keyword evidence="3 5" id="KW-1133">Transmembrane helix</keyword>
<organism evidence="6 7">
    <name type="scientific">Ginsengibacter hankyongi</name>
    <dbReference type="NCBI Taxonomy" id="2607284"/>
    <lineage>
        <taxon>Bacteria</taxon>
        <taxon>Pseudomonadati</taxon>
        <taxon>Bacteroidota</taxon>
        <taxon>Chitinophagia</taxon>
        <taxon>Chitinophagales</taxon>
        <taxon>Chitinophagaceae</taxon>
        <taxon>Ginsengibacter</taxon>
    </lineage>
</organism>
<protein>
    <submittedName>
        <fullName evidence="6">DoxX family membrane protein</fullName>
    </submittedName>
</protein>
<feature type="transmembrane region" description="Helical" evidence="5">
    <location>
        <begin position="118"/>
        <end position="139"/>
    </location>
</feature>
<comment type="subcellular location">
    <subcellularLocation>
        <location evidence="1">Membrane</location>
        <topology evidence="1">Multi-pass membrane protein</topology>
    </subcellularLocation>
</comment>
<feature type="transmembrane region" description="Helical" evidence="5">
    <location>
        <begin position="63"/>
        <end position="81"/>
    </location>
</feature>
<proteinExistence type="predicted"/>
<name>A0A5J5IGT5_9BACT</name>
<feature type="transmembrane region" description="Helical" evidence="5">
    <location>
        <begin position="88"/>
        <end position="106"/>
    </location>
</feature>
<dbReference type="InterPro" id="IPR032808">
    <property type="entry name" value="DoxX"/>
</dbReference>
<dbReference type="AlphaFoldDB" id="A0A5J5IGT5"/>
<dbReference type="GO" id="GO:0016020">
    <property type="term" value="C:membrane"/>
    <property type="evidence" value="ECO:0007669"/>
    <property type="project" value="UniProtKB-SubCell"/>
</dbReference>
<dbReference type="Proteomes" id="UP000326903">
    <property type="component" value="Unassembled WGS sequence"/>
</dbReference>
<evidence type="ECO:0000256" key="2">
    <source>
        <dbReference type="ARBA" id="ARBA00022692"/>
    </source>
</evidence>
<sequence>MQSKVPSRKTPAVFSAFSILRISVGVVYFWFGALKFFQGLSPAEQLAMQTIHKITFGFINDRLNIIMLASWECLIGVFLIIGKWIKPALMLLFLHMVCTFSPFIFFPDQVFHIAPYGLSLTGQYIVKNIIIIAAGLVLWKVETQKAISSEVSSIVSKSEEFMQGKKIREHSVKEYAINDNGISN</sequence>